<dbReference type="PANTHER" id="PTHR37743">
    <property type="entry name" value="ARM REPEAT SUPERFAMILY PROTEIN"/>
    <property type="match status" value="1"/>
</dbReference>
<comment type="caution">
    <text evidence="1">The sequence shown here is derived from an EMBL/GenBank/DDBJ whole genome shotgun (WGS) entry which is preliminary data.</text>
</comment>
<dbReference type="InterPro" id="IPR016024">
    <property type="entry name" value="ARM-type_fold"/>
</dbReference>
<organism evidence="1">
    <name type="scientific">Brassica cretica</name>
    <name type="common">Mustard</name>
    <dbReference type="NCBI Taxonomy" id="69181"/>
    <lineage>
        <taxon>Eukaryota</taxon>
        <taxon>Viridiplantae</taxon>
        <taxon>Streptophyta</taxon>
        <taxon>Embryophyta</taxon>
        <taxon>Tracheophyta</taxon>
        <taxon>Spermatophyta</taxon>
        <taxon>Magnoliopsida</taxon>
        <taxon>eudicotyledons</taxon>
        <taxon>Gunneridae</taxon>
        <taxon>Pentapetalae</taxon>
        <taxon>rosids</taxon>
        <taxon>malvids</taxon>
        <taxon>Brassicales</taxon>
        <taxon>Brassicaceae</taxon>
        <taxon>Brassiceae</taxon>
        <taxon>Brassica</taxon>
    </lineage>
</organism>
<dbReference type="SUPFAM" id="SSF48371">
    <property type="entry name" value="ARM repeat"/>
    <property type="match status" value="1"/>
</dbReference>
<sequence>MQYYSESYPQGGSDTKSGGIETQKFFLNCLCLLLGRFEGKKFESIISEFGMKLVPCLLHQLRSNNEEISEAVVAIFKEVISKLQSQSGDSFSDTMCLDVVIPSLLHLLDERDGAAKAVSVLLADYCSRNADNSCLSEVLQRLVSGTTVQRLNSIDVISEVILMSKESFPSHIPWKEIADCLLKCLGDKETYIRKQTSELLKSIGWSSFAFFISAPEVRAACIQVLFSAMYHLKSTLIPFASDLLKLALRFLEQGSEKEKLAGAKLMASLMASEDVILERISEGLIEARSVLSKASLSDPSQDEKLAGAKLMASLMASEDVILERISEGLIEARSVLSKASLSDPSQDVREVCDKLLACITPS</sequence>
<dbReference type="InterPro" id="IPR011989">
    <property type="entry name" value="ARM-like"/>
</dbReference>
<dbReference type="PANTHER" id="PTHR37743:SF1">
    <property type="entry name" value="ARM REPEAT SUPERFAMILY PROTEIN"/>
    <property type="match status" value="1"/>
</dbReference>
<accession>A0A8S9K6M8</accession>
<dbReference type="EMBL" id="QGKY02000190">
    <property type="protein sequence ID" value="KAF2589487.1"/>
    <property type="molecule type" value="Genomic_DNA"/>
</dbReference>
<evidence type="ECO:0000313" key="1">
    <source>
        <dbReference type="EMBL" id="KAF2589487.1"/>
    </source>
</evidence>
<name>A0A8S9K6M8_BRACR</name>
<dbReference type="AlphaFoldDB" id="A0A8S9K6M8"/>
<reference evidence="1" key="1">
    <citation type="submission" date="2019-12" db="EMBL/GenBank/DDBJ databases">
        <title>Genome sequencing and annotation of Brassica cretica.</title>
        <authorList>
            <person name="Studholme D.J."/>
            <person name="Sarris P.F."/>
        </authorList>
    </citation>
    <scope>NUCLEOTIDE SEQUENCE</scope>
    <source>
        <strain evidence="1">PFS-102/07</strain>
        <tissue evidence="1">Leaf</tissue>
    </source>
</reference>
<protein>
    <submittedName>
        <fullName evidence="1">Uncharacterized protein</fullName>
    </submittedName>
</protein>
<proteinExistence type="predicted"/>
<gene>
    <name evidence="1" type="ORF">F2Q70_00041073</name>
</gene>
<dbReference type="Gene3D" id="1.25.10.10">
    <property type="entry name" value="Leucine-rich Repeat Variant"/>
    <property type="match status" value="1"/>
</dbReference>